<evidence type="ECO:0000256" key="5">
    <source>
        <dbReference type="ARBA" id="ARBA00022676"/>
    </source>
</evidence>
<comment type="similarity">
    <text evidence="3">Belongs to the glycosyltransferase 31 family. Beta3-Gal-T subfamily.</text>
</comment>
<dbReference type="GO" id="GO:0016020">
    <property type="term" value="C:membrane"/>
    <property type="evidence" value="ECO:0007669"/>
    <property type="project" value="UniProtKB-SubCell"/>
</dbReference>
<dbReference type="EC" id="2.4.1.122" evidence="4"/>
<dbReference type="InterPro" id="IPR026050">
    <property type="entry name" value="C1GALT1/C1GALT1_chp1"/>
</dbReference>
<evidence type="ECO:0000313" key="16">
    <source>
        <dbReference type="Proteomes" id="UP000190312"/>
    </source>
</evidence>
<comment type="subcellular location">
    <subcellularLocation>
        <location evidence="1">Membrane</location>
        <topology evidence="1">Single-pass type II membrane protein</topology>
    </subcellularLocation>
</comment>
<keyword evidence="6" id="KW-0808">Transferase</keyword>
<dbReference type="Gene3D" id="3.90.550.50">
    <property type="match status" value="1"/>
</dbReference>
<proteinExistence type="inferred from homology"/>
<evidence type="ECO:0000256" key="13">
    <source>
        <dbReference type="SAM" id="Phobius"/>
    </source>
</evidence>
<comment type="pathway">
    <text evidence="2">Protein modification; protein glycosylation.</text>
</comment>
<evidence type="ECO:0000256" key="11">
    <source>
        <dbReference type="ARBA" id="ARBA00023136"/>
    </source>
</evidence>
<evidence type="ECO:0000256" key="9">
    <source>
        <dbReference type="ARBA" id="ARBA00022968"/>
    </source>
</evidence>
<evidence type="ECO:0000256" key="6">
    <source>
        <dbReference type="ARBA" id="ARBA00022679"/>
    </source>
</evidence>
<dbReference type="Proteomes" id="UP000190312">
    <property type="component" value="Unassembled WGS sequence"/>
</dbReference>
<sequence length="563" mass="63678">MNRLAFGPYCQGVRLLLALFIGLVWLRYLSWHDTGARDSGRTSGRTSEDPHTKSPKIQPATPMGNKTHELVDCHPLEGIEDIMVVVKTGATEALQKIPVHLRTTLKCIPNFVIFSDFAETIGGIQVHDVLRNVDEPIKKAMPEFDIYNRLRQSGRAGLVPGDMNDSPSTPWGKPDNRGWKLDKWKFLHMIKEIMEMQADKAWYVFSEGDTYYVWRNLLALLRRLDPGEAYYIGSPAQIGDTIFAHGGSGIVISHTAMHRLAEHIASHGVELDQYTQGQWAGDCVLGKAFLDVGISLSFAEPMLQGATPWEFWHYGPQNDNHHWCTPVVTYHHMRPADIVEMWRFEQGWWEGQLKERPMLHADVFEGLVYPQLGRVRADWENLSTDENREGSLSLESPYEGQLVTVLIGCSKKRYTISSVLLERFPSLLPFLKKNPSPSYSGSSFSAQGVSTSVALADVDEDIGRTFMHYLYTGTFQILKISSSTCGQPIGLIDYTQSVLAYRAAIDYGLGGLVDLAKREMEIFDQHVTIFGFITLAREHFPKVMDNQWYSKLHHVTQSECCQY</sequence>
<evidence type="ECO:0000256" key="2">
    <source>
        <dbReference type="ARBA" id="ARBA00004922"/>
    </source>
</evidence>
<feature type="compositionally biased region" description="Basic and acidic residues" evidence="12">
    <location>
        <begin position="35"/>
        <end position="52"/>
    </location>
</feature>
<feature type="region of interest" description="Disordered" evidence="12">
    <location>
        <begin position="35"/>
        <end position="66"/>
    </location>
</feature>
<dbReference type="GO" id="GO:0000166">
    <property type="term" value="F:nucleotide binding"/>
    <property type="evidence" value="ECO:0007669"/>
    <property type="project" value="UniProtKB-KW"/>
</dbReference>
<evidence type="ECO:0000256" key="1">
    <source>
        <dbReference type="ARBA" id="ARBA00004606"/>
    </source>
</evidence>
<reference evidence="15 16" key="1">
    <citation type="submission" date="2016-10" db="EMBL/GenBank/DDBJ databases">
        <title>Genome sequencing of Aspergillus oryzae BCC7051.</title>
        <authorList>
            <person name="Thammarongtham C."/>
            <person name="Vorapreeda T."/>
            <person name="Nookaew I."/>
            <person name="Srisuk T."/>
            <person name="Land M."/>
            <person name="Jeennor S."/>
            <person name="Laoteng K."/>
        </authorList>
    </citation>
    <scope>NUCLEOTIDE SEQUENCE [LARGE SCALE GENOMIC DNA]</scope>
    <source>
        <strain evidence="15 16">BCC7051</strain>
    </source>
</reference>
<evidence type="ECO:0000259" key="14">
    <source>
        <dbReference type="Pfam" id="PF02434"/>
    </source>
</evidence>
<dbReference type="GO" id="GO:0016263">
    <property type="term" value="F:glycoprotein-N-acetylgalactosamine 3-beta-galactosyltransferase activity"/>
    <property type="evidence" value="ECO:0007669"/>
    <property type="project" value="UniProtKB-EC"/>
</dbReference>
<evidence type="ECO:0000256" key="12">
    <source>
        <dbReference type="SAM" id="MobiDB-lite"/>
    </source>
</evidence>
<dbReference type="Pfam" id="PF02434">
    <property type="entry name" value="Fringe"/>
    <property type="match status" value="1"/>
</dbReference>
<dbReference type="PANTHER" id="PTHR23033">
    <property type="entry name" value="BETA1,3-GALACTOSYLTRANSFERASE"/>
    <property type="match status" value="1"/>
</dbReference>
<evidence type="ECO:0000313" key="15">
    <source>
        <dbReference type="EMBL" id="OOO03881.1"/>
    </source>
</evidence>
<feature type="transmembrane region" description="Helical" evidence="13">
    <location>
        <begin position="12"/>
        <end position="31"/>
    </location>
</feature>
<keyword evidence="8" id="KW-0547">Nucleotide-binding</keyword>
<keyword evidence="7 13" id="KW-0812">Transmembrane</keyword>
<dbReference type="AlphaFoldDB" id="A0A1S9D484"/>
<keyword evidence="5" id="KW-0328">Glycosyltransferase</keyword>
<evidence type="ECO:0000256" key="10">
    <source>
        <dbReference type="ARBA" id="ARBA00022989"/>
    </source>
</evidence>
<protein>
    <recommendedName>
        <fullName evidence="4">N-acetylgalactosaminide beta-1,3-galactosyltransferase</fullName>
        <ecNumber evidence="4">2.4.1.122</ecNumber>
    </recommendedName>
</protein>
<evidence type="ECO:0000256" key="4">
    <source>
        <dbReference type="ARBA" id="ARBA00012557"/>
    </source>
</evidence>
<dbReference type="InterPro" id="IPR003378">
    <property type="entry name" value="Fringe-like_glycosylTrfase"/>
</dbReference>
<gene>
    <name evidence="15" type="ORF">OAory_01095220</name>
</gene>
<feature type="domain" description="Fringe-like glycosyltransferase" evidence="14">
    <location>
        <begin position="194"/>
        <end position="291"/>
    </location>
</feature>
<evidence type="ECO:0000256" key="3">
    <source>
        <dbReference type="ARBA" id="ARBA00006462"/>
    </source>
</evidence>
<dbReference type="EMBL" id="MKZY01000012">
    <property type="protein sequence ID" value="OOO03881.1"/>
    <property type="molecule type" value="Genomic_DNA"/>
</dbReference>
<dbReference type="VEuPathDB" id="FungiDB:AO090102000039"/>
<keyword evidence="9" id="KW-0735">Signal-anchor</keyword>
<comment type="caution">
    <text evidence="15">The sequence shown here is derived from an EMBL/GenBank/DDBJ whole genome shotgun (WGS) entry which is preliminary data.</text>
</comment>
<evidence type="ECO:0000256" key="8">
    <source>
        <dbReference type="ARBA" id="ARBA00022741"/>
    </source>
</evidence>
<keyword evidence="11 13" id="KW-0472">Membrane</keyword>
<dbReference type="PANTHER" id="PTHR23033:SF47">
    <property type="entry name" value="APPLE DOMAIN-CONTAINING PROTEIN-RELATED"/>
    <property type="match status" value="1"/>
</dbReference>
<name>A0A1S9D484_ASPOZ</name>
<evidence type="ECO:0000256" key="7">
    <source>
        <dbReference type="ARBA" id="ARBA00022692"/>
    </source>
</evidence>
<keyword evidence="10 13" id="KW-1133">Transmembrane helix</keyword>
<accession>A0A1S9D484</accession>
<organism evidence="15 16">
    <name type="scientific">Aspergillus oryzae</name>
    <name type="common">Yellow koji mold</name>
    <dbReference type="NCBI Taxonomy" id="5062"/>
    <lineage>
        <taxon>Eukaryota</taxon>
        <taxon>Fungi</taxon>
        <taxon>Dikarya</taxon>
        <taxon>Ascomycota</taxon>
        <taxon>Pezizomycotina</taxon>
        <taxon>Eurotiomycetes</taxon>
        <taxon>Eurotiomycetidae</taxon>
        <taxon>Eurotiales</taxon>
        <taxon>Aspergillaceae</taxon>
        <taxon>Aspergillus</taxon>
        <taxon>Aspergillus subgen. Circumdati</taxon>
    </lineage>
</organism>